<sequence length="431" mass="48820">MAGWSELLQDLLRLIAHYLVRCTVQVGFTCVCTSWRSVLPTVLCLLPFMVIFWRGNDVEVEYELVHVVEKASGSLNGGNNMMPSIDKWYKMPYFRDSMRFCRRRRFFLFGIKKRSFQADEYPITDHAVSITGYRHQGLLTHEASVDNVDFSHDEVIFGVGVPPELRDPSIWRRGRLSSKRGVLKLTNIQSLATMSRSPAVVTSSQPCLSLVSIVLCLHNRALDNRGCSSNGRALALHARGTGFDPPHLHSLLFRLYLHKVGVRSKYIRPSPDPTRGISHDNSIMSPLPPLHLDLRAGLCTYSRSGKILKELSGGAHRLLPEGVIIVFILLWYSVATKDNFNSNLARVPWLMLAEDKDDKTCRKFFSLYNGMIMKKSIPGASGKRCMESMEWPITDGEEGEIRLLHPFSGVQIQLPHQNNTKHYRPNKTSEP</sequence>
<reference evidence="1 2" key="1">
    <citation type="submission" date="2020-09" db="EMBL/GenBank/DDBJ databases">
        <title>De no assembly of potato wild relative species, Solanum commersonii.</title>
        <authorList>
            <person name="Cho K."/>
        </authorList>
    </citation>
    <scope>NUCLEOTIDE SEQUENCE [LARGE SCALE GENOMIC DNA]</scope>
    <source>
        <strain evidence="1">LZ3.2</strain>
        <tissue evidence="1">Leaf</tissue>
    </source>
</reference>
<name>A0A9J5Y059_SOLCO</name>
<proteinExistence type="predicted"/>
<comment type="caution">
    <text evidence="1">The sequence shown here is derived from an EMBL/GenBank/DDBJ whole genome shotgun (WGS) entry which is preliminary data.</text>
</comment>
<dbReference type="OrthoDB" id="642536at2759"/>
<dbReference type="EMBL" id="JACXVP010000008">
    <property type="protein sequence ID" value="KAG5593362.1"/>
    <property type="molecule type" value="Genomic_DNA"/>
</dbReference>
<organism evidence="1 2">
    <name type="scientific">Solanum commersonii</name>
    <name type="common">Commerson's wild potato</name>
    <name type="synonym">Commerson's nightshade</name>
    <dbReference type="NCBI Taxonomy" id="4109"/>
    <lineage>
        <taxon>Eukaryota</taxon>
        <taxon>Viridiplantae</taxon>
        <taxon>Streptophyta</taxon>
        <taxon>Embryophyta</taxon>
        <taxon>Tracheophyta</taxon>
        <taxon>Spermatophyta</taxon>
        <taxon>Magnoliopsida</taxon>
        <taxon>eudicotyledons</taxon>
        <taxon>Gunneridae</taxon>
        <taxon>Pentapetalae</taxon>
        <taxon>asterids</taxon>
        <taxon>lamiids</taxon>
        <taxon>Solanales</taxon>
        <taxon>Solanaceae</taxon>
        <taxon>Solanoideae</taxon>
        <taxon>Solaneae</taxon>
        <taxon>Solanum</taxon>
    </lineage>
</organism>
<dbReference type="PANTHER" id="PTHR44259:SF74">
    <property type="entry name" value="F-BOX DOMAIN-CONTAINING PROTEIN"/>
    <property type="match status" value="1"/>
</dbReference>
<evidence type="ECO:0000313" key="2">
    <source>
        <dbReference type="Proteomes" id="UP000824120"/>
    </source>
</evidence>
<gene>
    <name evidence="1" type="ORF">H5410_043876</name>
</gene>
<evidence type="ECO:0000313" key="1">
    <source>
        <dbReference type="EMBL" id="KAG5593362.1"/>
    </source>
</evidence>
<dbReference type="InterPro" id="IPR050942">
    <property type="entry name" value="F-box_BR-signaling"/>
</dbReference>
<dbReference type="PANTHER" id="PTHR44259">
    <property type="entry name" value="OS07G0183000 PROTEIN-RELATED"/>
    <property type="match status" value="1"/>
</dbReference>
<protein>
    <submittedName>
        <fullName evidence="1">Uncharacterized protein</fullName>
    </submittedName>
</protein>
<dbReference type="Proteomes" id="UP000824120">
    <property type="component" value="Chromosome 8"/>
</dbReference>
<accession>A0A9J5Y059</accession>
<dbReference type="AlphaFoldDB" id="A0A9J5Y059"/>
<keyword evidence="2" id="KW-1185">Reference proteome</keyword>